<name>M1QE12_METMZ</name>
<dbReference type="EMBL" id="CP004144">
    <property type="protein sequence ID" value="AGF98458.1"/>
    <property type="molecule type" value="Genomic_DNA"/>
</dbReference>
<gene>
    <name evidence="2" type="ORF">MmTuc01_3201</name>
</gene>
<keyword evidence="1" id="KW-0812">Transmembrane</keyword>
<dbReference type="Proteomes" id="UP000011718">
    <property type="component" value="Chromosome"/>
</dbReference>
<reference evidence="2 3" key="1">
    <citation type="journal article" date="2013" name="Genome Announc.">
        <title>Complete Genome of a Methanosarcina mazei Strain Isolated from Sediment Samples from an Amazonian Flooded Area.</title>
        <authorList>
            <person name="Assis das Gracas D."/>
            <person name="Thiago Juca Ramos R."/>
            <person name="Vieira Araujo A.C."/>
            <person name="Zahlouth R."/>
            <person name="Ribeiro Carneiro A."/>
            <person name="Souza Lopes T."/>
            <person name="Azevedo Barauna R."/>
            <person name="Azevedo V."/>
            <person name="Cruz Schneider M.P."/>
            <person name="Pellizari V.H."/>
            <person name="Silva A."/>
        </authorList>
    </citation>
    <scope>NUCLEOTIDE SEQUENCE [LARGE SCALE GENOMIC DNA]</scope>
    <source>
        <strain evidence="2 3">Tuc01</strain>
    </source>
</reference>
<evidence type="ECO:0000313" key="2">
    <source>
        <dbReference type="EMBL" id="AGF98458.1"/>
    </source>
</evidence>
<dbReference type="KEGG" id="mmaz:MmTuc01_3201"/>
<keyword evidence="1" id="KW-0472">Membrane</keyword>
<organism evidence="2 3">
    <name type="scientific">Methanosarcina mazei Tuc01</name>
    <dbReference type="NCBI Taxonomy" id="1236903"/>
    <lineage>
        <taxon>Archaea</taxon>
        <taxon>Methanobacteriati</taxon>
        <taxon>Methanobacteriota</taxon>
        <taxon>Stenosarchaea group</taxon>
        <taxon>Methanomicrobia</taxon>
        <taxon>Methanosarcinales</taxon>
        <taxon>Methanosarcinaceae</taxon>
        <taxon>Methanosarcina</taxon>
    </lineage>
</organism>
<sequence>MQKMCSPTVSAKNNSPARSPISNIPMFSIYFISLFSIS</sequence>
<dbReference type="AlphaFoldDB" id="M1QE12"/>
<accession>M1QE12</accession>
<evidence type="ECO:0000313" key="3">
    <source>
        <dbReference type="Proteomes" id="UP000011718"/>
    </source>
</evidence>
<protein>
    <submittedName>
        <fullName evidence="2">Uncharacterized protein</fullName>
    </submittedName>
</protein>
<dbReference type="HOGENOM" id="CLU_3322988_0_0_2"/>
<dbReference type="BioCyc" id="MMAZ1236903:G139K-3047-MONOMER"/>
<feature type="transmembrane region" description="Helical" evidence="1">
    <location>
        <begin position="20"/>
        <end position="37"/>
    </location>
</feature>
<keyword evidence="1" id="KW-1133">Transmembrane helix</keyword>
<proteinExistence type="predicted"/>
<evidence type="ECO:0000256" key="1">
    <source>
        <dbReference type="SAM" id="Phobius"/>
    </source>
</evidence>